<accession>A3XHL3</accession>
<dbReference type="AlphaFoldDB" id="A3XHL3"/>
<comment type="caution">
    <text evidence="1">The sequence shown here is derived from an EMBL/GenBank/DDBJ whole genome shotgun (WGS) entry which is preliminary data.</text>
</comment>
<protein>
    <submittedName>
        <fullName evidence="1">Uncharacterized protein</fullName>
    </submittedName>
</protein>
<dbReference type="EMBL" id="AANC01000001">
    <property type="protein sequence ID" value="EAQ51233.1"/>
    <property type="molecule type" value="Genomic_DNA"/>
</dbReference>
<dbReference type="Proteomes" id="UP000001601">
    <property type="component" value="Unassembled WGS sequence"/>
</dbReference>
<gene>
    <name evidence="1" type="ORF">MED217_16860</name>
</gene>
<evidence type="ECO:0000313" key="2">
    <source>
        <dbReference type="Proteomes" id="UP000001601"/>
    </source>
</evidence>
<evidence type="ECO:0000313" key="1">
    <source>
        <dbReference type="EMBL" id="EAQ51233.1"/>
    </source>
</evidence>
<dbReference type="STRING" id="398720.MED217_16860"/>
<keyword evidence="2" id="KW-1185">Reference proteome</keyword>
<organism evidence="1 2">
    <name type="scientific">Leeuwenhoekiella blandensis (strain CECT 7118 / CCUG 51940 / KCTC 22103 / MED217)</name>
    <name type="common">Flavobacterium sp. (strain MED217)</name>
    <dbReference type="NCBI Taxonomy" id="398720"/>
    <lineage>
        <taxon>Bacteria</taxon>
        <taxon>Pseudomonadati</taxon>
        <taxon>Bacteroidota</taxon>
        <taxon>Flavobacteriia</taxon>
        <taxon>Flavobacteriales</taxon>
        <taxon>Flavobacteriaceae</taxon>
        <taxon>Leeuwenhoekiella</taxon>
    </lineage>
</organism>
<dbReference type="HOGENOM" id="CLU_3026710_0_0_10"/>
<reference evidence="1 2" key="1">
    <citation type="journal article" date="2007" name="Nature">
        <title>Light stimulates growth of proteorhodopsin-containing marine Flavobacteria.</title>
        <authorList>
            <person name="Gomez-Consarnau L."/>
            <person name="Gonzalez J.M."/>
            <person name="Coll-Llado M."/>
            <person name="Gourdon P."/>
            <person name="Pascher T."/>
            <person name="Neutze R."/>
            <person name="Pedros-Alio C."/>
            <person name="Pinhassi J."/>
        </authorList>
    </citation>
    <scope>NUCLEOTIDE SEQUENCE [LARGE SCALE GENOMIC DNA]</scope>
    <source>
        <strain evidence="1 2">MED217</strain>
    </source>
</reference>
<proteinExistence type="predicted"/>
<sequence length="55" mass="6485">MYRLIGFKLNVIKPLITATINETFQYPNNNQDIIKAIVAIPREINIQLFFLLIFF</sequence>
<name>A3XHL3_LEEBM</name>